<accession>A0ABU7MJ89</accession>
<evidence type="ECO:0000259" key="3">
    <source>
        <dbReference type="Pfam" id="PF11887"/>
    </source>
</evidence>
<feature type="compositionally biased region" description="Basic and acidic residues" evidence="1">
    <location>
        <begin position="391"/>
        <end position="401"/>
    </location>
</feature>
<gene>
    <name evidence="4" type="ORF">VZC37_22770</name>
</gene>
<proteinExistence type="predicted"/>
<feature type="region of interest" description="Disordered" evidence="1">
    <location>
        <begin position="387"/>
        <end position="417"/>
    </location>
</feature>
<dbReference type="NCBIfam" id="TIGR00996">
    <property type="entry name" value="Mtu_fam_mce"/>
    <property type="match status" value="1"/>
</dbReference>
<reference evidence="4 5" key="1">
    <citation type="submission" date="2024-01" db="EMBL/GenBank/DDBJ databases">
        <title>Draft genome sequence of Gordonia sp. LSe1-13.</title>
        <authorList>
            <person name="Suphannarot A."/>
            <person name="Mingma R."/>
        </authorList>
    </citation>
    <scope>NUCLEOTIDE SEQUENCE [LARGE SCALE GENOMIC DNA]</scope>
    <source>
        <strain evidence="4 5">LSe1-13</strain>
    </source>
</reference>
<dbReference type="PANTHER" id="PTHR33371:SF4">
    <property type="entry name" value="INTERMEMBRANE PHOSPHOLIPID TRANSPORT SYSTEM BINDING PROTEIN MLAD"/>
    <property type="match status" value="1"/>
</dbReference>
<keyword evidence="5" id="KW-1185">Reference proteome</keyword>
<dbReference type="InterPro" id="IPR024516">
    <property type="entry name" value="Mce_C"/>
</dbReference>
<organism evidence="4 5">
    <name type="scientific">Gordonia sesuvii</name>
    <dbReference type="NCBI Taxonomy" id="3116777"/>
    <lineage>
        <taxon>Bacteria</taxon>
        <taxon>Bacillati</taxon>
        <taxon>Actinomycetota</taxon>
        <taxon>Actinomycetes</taxon>
        <taxon>Mycobacteriales</taxon>
        <taxon>Gordoniaceae</taxon>
        <taxon>Gordonia</taxon>
    </lineage>
</organism>
<evidence type="ECO:0000313" key="5">
    <source>
        <dbReference type="Proteomes" id="UP001347146"/>
    </source>
</evidence>
<evidence type="ECO:0000313" key="4">
    <source>
        <dbReference type="EMBL" id="MEE3853179.1"/>
    </source>
</evidence>
<dbReference type="PANTHER" id="PTHR33371">
    <property type="entry name" value="INTERMEMBRANE PHOSPHOLIPID TRANSPORT SYSTEM BINDING PROTEIN MLAD-RELATED"/>
    <property type="match status" value="1"/>
</dbReference>
<dbReference type="InterPro" id="IPR005693">
    <property type="entry name" value="Mce"/>
</dbReference>
<dbReference type="Pfam" id="PF11887">
    <property type="entry name" value="Mce4_CUP1"/>
    <property type="match status" value="1"/>
</dbReference>
<dbReference type="Proteomes" id="UP001347146">
    <property type="component" value="Unassembled WGS sequence"/>
</dbReference>
<evidence type="ECO:0000256" key="1">
    <source>
        <dbReference type="SAM" id="MobiDB-lite"/>
    </source>
</evidence>
<dbReference type="Pfam" id="PF02470">
    <property type="entry name" value="MlaD"/>
    <property type="match status" value="1"/>
</dbReference>
<dbReference type="InterPro" id="IPR052336">
    <property type="entry name" value="MlaD_Phospholipid_Transporter"/>
</dbReference>
<dbReference type="RefSeq" id="WP_330436097.1">
    <property type="nucleotide sequence ID" value="NZ_JAZDUF010000009.1"/>
</dbReference>
<feature type="domain" description="Mce/MlaD" evidence="2">
    <location>
        <begin position="31"/>
        <end position="105"/>
    </location>
</feature>
<dbReference type="EMBL" id="JAZDUF010000009">
    <property type="protein sequence ID" value="MEE3853179.1"/>
    <property type="molecule type" value="Genomic_DNA"/>
</dbReference>
<sequence>MTKRVIQIVAGVVLIALVAVAAYLGFTRATTKSVTAYFPSATGLYEGDPVRVLGVDVGNVSSITPREGDVRVDLQIDADTPIPLDAKAVVVAQSLVSGRFIQLTPVYAEGPQLDDGGTIPMKHTAVPMEWDDVKKQLSMLTEAVGPQGAEPGTAAEAIDVAQQNLDGNGEAINQSITELSDVMDTLAAGRGDLFATIRSLQKLTDALSDSHQQLVQFNGRIASVGDVLADNTDALDGALTNLDSAMVDIQGFIAQNRDALTSSVAKLADTTTILADKDEQLRGLLHSAPNQLANFYNIYNPLTGSLSGVFGLGMGNNLITLLCGTMDANNRPGASQADIEHCVDVLAPMLSSIAVAYPPFLANPVTGINAAPGQITYQDSSVRRRAQAGLREQDAQTRRDNGGGALGDLLVPWGAEE</sequence>
<name>A0ABU7MJ89_9ACTN</name>
<comment type="caution">
    <text evidence="4">The sequence shown here is derived from an EMBL/GenBank/DDBJ whole genome shotgun (WGS) entry which is preliminary data.</text>
</comment>
<protein>
    <submittedName>
        <fullName evidence="4">MCE family protein</fullName>
    </submittedName>
</protein>
<feature type="domain" description="Mammalian cell entry C-terminal" evidence="3">
    <location>
        <begin position="111"/>
        <end position="290"/>
    </location>
</feature>
<evidence type="ECO:0000259" key="2">
    <source>
        <dbReference type="Pfam" id="PF02470"/>
    </source>
</evidence>
<dbReference type="InterPro" id="IPR003399">
    <property type="entry name" value="Mce/MlaD"/>
</dbReference>